<dbReference type="AlphaFoldDB" id="I4I0Z3"/>
<organism evidence="1 2">
    <name type="scientific">Microcystis aeruginosa PCC 9809</name>
    <dbReference type="NCBI Taxonomy" id="1160285"/>
    <lineage>
        <taxon>Bacteria</taxon>
        <taxon>Bacillati</taxon>
        <taxon>Cyanobacteriota</taxon>
        <taxon>Cyanophyceae</taxon>
        <taxon>Oscillatoriophycideae</taxon>
        <taxon>Chroococcales</taxon>
        <taxon>Microcystaceae</taxon>
        <taxon>Microcystis</taxon>
    </lineage>
</organism>
<name>I4I0Z3_MICAE</name>
<dbReference type="Proteomes" id="UP000004775">
    <property type="component" value="Unassembled WGS sequence"/>
</dbReference>
<proteinExistence type="predicted"/>
<dbReference type="HOGENOM" id="CLU_2844943_0_0_3"/>
<gene>
    <name evidence="1" type="ORF">MICAH_4740005</name>
</gene>
<evidence type="ECO:0000313" key="2">
    <source>
        <dbReference type="Proteomes" id="UP000004775"/>
    </source>
</evidence>
<evidence type="ECO:0000313" key="1">
    <source>
        <dbReference type="EMBL" id="CCI27967.1"/>
    </source>
</evidence>
<accession>I4I0Z3</accession>
<dbReference type="EMBL" id="CAIO01000417">
    <property type="protein sequence ID" value="CCI27967.1"/>
    <property type="molecule type" value="Genomic_DNA"/>
</dbReference>
<comment type="caution">
    <text evidence="1">The sequence shown here is derived from an EMBL/GenBank/DDBJ whole genome shotgun (WGS) entry which is preliminary data.</text>
</comment>
<sequence length="72" mass="8136">MGQFSFLMPIFSFNLKKYIPQPSPGIGEKRAIQLNFAAVILGDAKVLMIRSNFRFVSLRLRNFSISLELGLS</sequence>
<dbReference type="PATRIC" id="fig|449447.4.peg.1334"/>
<protein>
    <submittedName>
        <fullName evidence="1">Uncharacterized protein</fullName>
    </submittedName>
</protein>
<reference evidence="1 2" key="1">
    <citation type="submission" date="2012-04" db="EMBL/GenBank/DDBJ databases">
        <authorList>
            <person name="Genoscope - CEA"/>
        </authorList>
    </citation>
    <scope>NUCLEOTIDE SEQUENCE [LARGE SCALE GENOMIC DNA]</scope>
    <source>
        <strain evidence="1 2">9809</strain>
    </source>
</reference>